<dbReference type="InterPro" id="IPR013103">
    <property type="entry name" value="RVT_2"/>
</dbReference>
<proteinExistence type="predicted"/>
<accession>A0A699IT55</accession>
<sequence length="192" mass="21549">MFDEYFNLPPIVVSLVPAAATPRPADPTSTRSLTTIDQDAPSINEFRGVLKNKERLIAKGYRQEEEIDFEESFAPIAQIDVIKIFFANASNKSMTIYQMDVKTAFFNGELCEVVYISHPEGFVDQENPNHVYRLKKALFVLKQDPRAWYAYADADHAGCQDTRRSTSGSAQLLGDILSVGPQRSRKSLLSLV</sequence>
<reference evidence="2" key="1">
    <citation type="journal article" date="2019" name="Sci. Rep.">
        <title>Draft genome of Tanacetum cinerariifolium, the natural source of mosquito coil.</title>
        <authorList>
            <person name="Yamashiro T."/>
            <person name="Shiraishi A."/>
            <person name="Satake H."/>
            <person name="Nakayama K."/>
        </authorList>
    </citation>
    <scope>NUCLEOTIDE SEQUENCE</scope>
</reference>
<comment type="caution">
    <text evidence="2">The sequence shown here is derived from an EMBL/GenBank/DDBJ whole genome shotgun (WGS) entry which is preliminary data.</text>
</comment>
<dbReference type="AlphaFoldDB" id="A0A699IT55"/>
<dbReference type="EMBL" id="BKCJ010327510">
    <property type="protein sequence ID" value="GEZ81647.1"/>
    <property type="molecule type" value="Genomic_DNA"/>
</dbReference>
<name>A0A699IT55_TANCI</name>
<gene>
    <name evidence="2" type="ORF">Tci_553620</name>
</gene>
<organism evidence="2">
    <name type="scientific">Tanacetum cinerariifolium</name>
    <name type="common">Dalmatian daisy</name>
    <name type="synonym">Chrysanthemum cinerariifolium</name>
    <dbReference type="NCBI Taxonomy" id="118510"/>
    <lineage>
        <taxon>Eukaryota</taxon>
        <taxon>Viridiplantae</taxon>
        <taxon>Streptophyta</taxon>
        <taxon>Embryophyta</taxon>
        <taxon>Tracheophyta</taxon>
        <taxon>Spermatophyta</taxon>
        <taxon>Magnoliopsida</taxon>
        <taxon>eudicotyledons</taxon>
        <taxon>Gunneridae</taxon>
        <taxon>Pentapetalae</taxon>
        <taxon>asterids</taxon>
        <taxon>campanulids</taxon>
        <taxon>Asterales</taxon>
        <taxon>Asteraceae</taxon>
        <taxon>Asteroideae</taxon>
        <taxon>Anthemideae</taxon>
        <taxon>Anthemidinae</taxon>
        <taxon>Tanacetum</taxon>
    </lineage>
</organism>
<feature type="domain" description="Reverse transcriptase Ty1/copia-type" evidence="1">
    <location>
        <begin position="49"/>
        <end position="151"/>
    </location>
</feature>
<evidence type="ECO:0000313" key="2">
    <source>
        <dbReference type="EMBL" id="GEZ81647.1"/>
    </source>
</evidence>
<dbReference type="Pfam" id="PF07727">
    <property type="entry name" value="RVT_2"/>
    <property type="match status" value="1"/>
</dbReference>
<protein>
    <submittedName>
        <fullName evidence="2">Retrovirus-related Pol polyprotein from transposon TNT 1-94</fullName>
    </submittedName>
</protein>
<evidence type="ECO:0000259" key="1">
    <source>
        <dbReference type="Pfam" id="PF07727"/>
    </source>
</evidence>